<feature type="domain" description="Ubiquitin-activating enzyme SCCH" evidence="11">
    <location>
        <begin position="324"/>
        <end position="395"/>
    </location>
</feature>
<dbReference type="GO" id="GO:0005737">
    <property type="term" value="C:cytoplasm"/>
    <property type="evidence" value="ECO:0007669"/>
    <property type="project" value="TreeGrafter"/>
</dbReference>
<accession>A0A9P7Z7R1</accession>
<reference evidence="13" key="1">
    <citation type="journal article" date="2021" name="IMA Fungus">
        <title>Genomic characterization of three marine fungi, including Emericellopsis atlantica sp. nov. with signatures of a generalist lifestyle and marine biomass degradation.</title>
        <authorList>
            <person name="Hagestad O.C."/>
            <person name="Hou L."/>
            <person name="Andersen J.H."/>
            <person name="Hansen E.H."/>
            <person name="Altermark B."/>
            <person name="Li C."/>
            <person name="Kuhnert E."/>
            <person name="Cox R.J."/>
            <person name="Crous P.W."/>
            <person name="Spatafora J.W."/>
            <person name="Lail K."/>
            <person name="Amirebrahimi M."/>
            <person name="Lipzen A."/>
            <person name="Pangilinan J."/>
            <person name="Andreopoulos W."/>
            <person name="Hayes R.D."/>
            <person name="Ng V."/>
            <person name="Grigoriev I.V."/>
            <person name="Jackson S.A."/>
            <person name="Sutton T.D.S."/>
            <person name="Dobson A.D.W."/>
            <person name="Rama T."/>
        </authorList>
    </citation>
    <scope>NUCLEOTIDE SEQUENCE</scope>
    <source>
        <strain evidence="13">TRa3180A</strain>
    </source>
</reference>
<evidence type="ECO:0000256" key="8">
    <source>
        <dbReference type="PROSITE-ProRule" id="PRU10132"/>
    </source>
</evidence>
<feature type="region of interest" description="Disordered" evidence="9">
    <location>
        <begin position="596"/>
        <end position="634"/>
    </location>
</feature>
<feature type="active site" description="Glycyl thioester intermediate" evidence="8">
    <location>
        <position position="198"/>
    </location>
</feature>
<evidence type="ECO:0000256" key="1">
    <source>
        <dbReference type="ARBA" id="ARBA00004718"/>
    </source>
</evidence>
<dbReference type="Gene3D" id="1.10.10.520">
    <property type="entry name" value="Ubiquitin activating enzymes (Uba3). Chain: B, domain 2"/>
    <property type="match status" value="1"/>
</dbReference>
<dbReference type="SUPFAM" id="SSF69572">
    <property type="entry name" value="Activating enzymes of the ubiquitin-like proteins"/>
    <property type="match status" value="1"/>
</dbReference>
<dbReference type="OrthoDB" id="10255449at2759"/>
<keyword evidence="7" id="KW-0067">ATP-binding</keyword>
<keyword evidence="14" id="KW-1185">Reference proteome</keyword>
<dbReference type="InterPro" id="IPR028077">
    <property type="entry name" value="UAE_UbL_dom"/>
</dbReference>
<evidence type="ECO:0000259" key="10">
    <source>
        <dbReference type="Pfam" id="PF00899"/>
    </source>
</evidence>
<dbReference type="InterPro" id="IPR033127">
    <property type="entry name" value="UBQ-activ_enz_E1_Cys_AS"/>
</dbReference>
<dbReference type="GO" id="GO:0031510">
    <property type="term" value="C:SUMO activating enzyme complex"/>
    <property type="evidence" value="ECO:0007669"/>
    <property type="project" value="TreeGrafter"/>
</dbReference>
<dbReference type="Pfam" id="PF14732">
    <property type="entry name" value="UAE_UbL"/>
    <property type="match status" value="1"/>
</dbReference>
<dbReference type="GO" id="GO:0005524">
    <property type="term" value="F:ATP binding"/>
    <property type="evidence" value="ECO:0007669"/>
    <property type="project" value="UniProtKB-KW"/>
</dbReference>
<gene>
    <name evidence="13" type="ORF">BJ878DRAFT_269861</name>
</gene>
<evidence type="ECO:0000313" key="14">
    <source>
        <dbReference type="Proteomes" id="UP000887226"/>
    </source>
</evidence>
<dbReference type="EMBL" id="MU253797">
    <property type="protein sequence ID" value="KAG9246647.1"/>
    <property type="molecule type" value="Genomic_DNA"/>
</dbReference>
<dbReference type="InterPro" id="IPR023318">
    <property type="entry name" value="Ub_act_enz_dom_a_sf"/>
</dbReference>
<keyword evidence="4" id="KW-0547">Nucleotide-binding</keyword>
<keyword evidence="6" id="KW-0862">Zinc</keyword>
<evidence type="ECO:0000256" key="5">
    <source>
        <dbReference type="ARBA" id="ARBA00022786"/>
    </source>
</evidence>
<dbReference type="Gene3D" id="3.50.50.80">
    <property type="entry name" value="Ubiquitin-activating enzyme E1, inactive adenylation domain, subdomain 1"/>
    <property type="match status" value="1"/>
</dbReference>
<dbReference type="PANTHER" id="PTHR10953">
    <property type="entry name" value="UBIQUITIN-ACTIVATING ENZYME E1"/>
    <property type="match status" value="1"/>
</dbReference>
<evidence type="ECO:0000256" key="6">
    <source>
        <dbReference type="ARBA" id="ARBA00022833"/>
    </source>
</evidence>
<keyword evidence="5" id="KW-0833">Ubl conjugation pathway</keyword>
<dbReference type="InterPro" id="IPR035985">
    <property type="entry name" value="Ubiquitin-activating_enz"/>
</dbReference>
<evidence type="ECO:0000256" key="9">
    <source>
        <dbReference type="SAM" id="MobiDB-lite"/>
    </source>
</evidence>
<dbReference type="InterPro" id="IPR045886">
    <property type="entry name" value="ThiF/MoeB/HesA"/>
</dbReference>
<dbReference type="InterPro" id="IPR000594">
    <property type="entry name" value="ThiF_NAD_FAD-bd"/>
</dbReference>
<feature type="domain" description="Ubiquitin/SUMO-activating enzyme ubiquitin-like" evidence="12">
    <location>
        <begin position="469"/>
        <end position="545"/>
    </location>
</feature>
<dbReference type="AlphaFoldDB" id="A0A9P7Z7R1"/>
<evidence type="ECO:0000256" key="2">
    <source>
        <dbReference type="ARBA" id="ARBA00005673"/>
    </source>
</evidence>
<protein>
    <recommendedName>
        <fullName evidence="15">Ubiquitin-activating enzyme E1-like</fullName>
    </recommendedName>
</protein>
<evidence type="ECO:0000256" key="3">
    <source>
        <dbReference type="ARBA" id="ARBA00022723"/>
    </source>
</evidence>
<evidence type="ECO:0008006" key="15">
    <source>
        <dbReference type="Google" id="ProtNLM"/>
    </source>
</evidence>
<dbReference type="Pfam" id="PF00899">
    <property type="entry name" value="ThiF"/>
    <property type="match status" value="1"/>
</dbReference>
<feature type="domain" description="THIF-type NAD/FAD binding fold" evidence="10">
    <location>
        <begin position="32"/>
        <end position="457"/>
    </location>
</feature>
<dbReference type="FunFam" id="3.50.50.80:FF:000002">
    <property type="entry name" value="SUMO-activating enzyme subunit 2"/>
    <property type="match status" value="1"/>
</dbReference>
<dbReference type="PANTHER" id="PTHR10953:SF5">
    <property type="entry name" value="SUMO-ACTIVATING ENZYME SUBUNIT 2"/>
    <property type="match status" value="1"/>
</dbReference>
<dbReference type="GO" id="GO:0046872">
    <property type="term" value="F:metal ion binding"/>
    <property type="evidence" value="ECO:0007669"/>
    <property type="project" value="UniProtKB-KW"/>
</dbReference>
<dbReference type="InterPro" id="IPR019572">
    <property type="entry name" value="UBA_E1_SCCH"/>
</dbReference>
<name>A0A9P7Z7R1_9HELO</name>
<sequence length="649" mass="72618">MRPVIVKMATNHDTLRDTYNKTSMGIDLNGMVKDSKVLLVGAGGIGCELLKNLVMSGFGEEHPEGQGEVHIIDMDTIDLSNLNRQFLFRSEHIKRPKATVAHEVANQFNPRAKLYSYVSNIKEPEFNVTWFKQFTMVFNALDNLEARRHVNKMCIAADIPLIESGTTGFQGQVQVIKTRQTACYDCTEKEVPKAHPVCTIRSTPSQPIHCIVWAKSYLLNEIFGVGEEETPDLDSSENSENAEEIRKLKAEAEALKNLKKAMHNPEFPKLLFNKVFKQDIERLLSMEEMWKARERPKPLDYDSITPQGVQEAEAQDVLHNDQTAWSLPQNLTVYKDSLKRLVQRVFLMKVENTGALDSIITFDKDDIDTLDFVTATSNIRSEIFKIEKQSRFEVKKMAGNIIPAIATTNAIVAGLCVLEAFKVLKGNYAGTKEIFLSPFTQQRLLSGDRCQRPNPKCEVCGPAYARILADLSKTTLRDVVEILLREQFGYGDKFTIIGNNEMLFDEEEDIHLDKTLLSLEIKDGAFLTVTDDEENPRVNLNLIIQAGKISDMPVTCLDIACKPLQAAVDVMIPRKPKPEPLPEPQAIDNLSNGVAAMNRNGTAPKRRASEMMEPGSPLAKRPKMDAEANAKASEPIVIDDDGGILVLDD</sequence>
<proteinExistence type="inferred from homology"/>
<evidence type="ECO:0000256" key="4">
    <source>
        <dbReference type="ARBA" id="ARBA00022741"/>
    </source>
</evidence>
<dbReference type="PROSITE" id="PS00865">
    <property type="entry name" value="UBIQUITIN_ACTIVAT_2"/>
    <property type="match status" value="1"/>
</dbReference>
<dbReference type="GO" id="GO:0019948">
    <property type="term" value="F:SUMO activating enzyme activity"/>
    <property type="evidence" value="ECO:0007669"/>
    <property type="project" value="TreeGrafter"/>
</dbReference>
<evidence type="ECO:0000256" key="7">
    <source>
        <dbReference type="ARBA" id="ARBA00022840"/>
    </source>
</evidence>
<comment type="pathway">
    <text evidence="1">Protein modification; protein sumoylation.</text>
</comment>
<evidence type="ECO:0000259" key="11">
    <source>
        <dbReference type="Pfam" id="PF10585"/>
    </source>
</evidence>
<comment type="caution">
    <text evidence="13">The sequence shown here is derived from an EMBL/GenBank/DDBJ whole genome shotgun (WGS) entry which is preliminary data.</text>
</comment>
<evidence type="ECO:0000259" key="12">
    <source>
        <dbReference type="Pfam" id="PF14732"/>
    </source>
</evidence>
<evidence type="ECO:0000313" key="13">
    <source>
        <dbReference type="EMBL" id="KAG9246647.1"/>
    </source>
</evidence>
<comment type="similarity">
    <text evidence="2">Belongs to the ubiquitin-activating E1 family.</text>
</comment>
<dbReference type="GO" id="GO:0016925">
    <property type="term" value="P:protein sumoylation"/>
    <property type="evidence" value="ECO:0007669"/>
    <property type="project" value="TreeGrafter"/>
</dbReference>
<dbReference type="InterPro" id="IPR042449">
    <property type="entry name" value="Ub-E1_IAD_1"/>
</dbReference>
<organism evidence="13 14">
    <name type="scientific">Calycina marina</name>
    <dbReference type="NCBI Taxonomy" id="1763456"/>
    <lineage>
        <taxon>Eukaryota</taxon>
        <taxon>Fungi</taxon>
        <taxon>Dikarya</taxon>
        <taxon>Ascomycota</taxon>
        <taxon>Pezizomycotina</taxon>
        <taxon>Leotiomycetes</taxon>
        <taxon>Helotiales</taxon>
        <taxon>Pezizellaceae</taxon>
        <taxon>Calycina</taxon>
    </lineage>
</organism>
<dbReference type="Pfam" id="PF10585">
    <property type="entry name" value="UBA_E1_SCCH"/>
    <property type="match status" value="1"/>
</dbReference>
<dbReference type="Proteomes" id="UP000887226">
    <property type="component" value="Unassembled WGS sequence"/>
</dbReference>
<keyword evidence="3" id="KW-0479">Metal-binding</keyword>
<dbReference type="Gene3D" id="3.10.290.20">
    <property type="entry name" value="Ubiquitin-like 2 activating enzyme e1b. Chain: B, domain 3"/>
    <property type="match status" value="1"/>
</dbReference>